<evidence type="ECO:0000313" key="1">
    <source>
        <dbReference type="EMBL" id="MPC61905.1"/>
    </source>
</evidence>
<dbReference type="EMBL" id="VSRR010019084">
    <property type="protein sequence ID" value="MPC61905.1"/>
    <property type="molecule type" value="Genomic_DNA"/>
</dbReference>
<comment type="caution">
    <text evidence="1">The sequence shown here is derived from an EMBL/GenBank/DDBJ whole genome shotgun (WGS) entry which is preliminary data.</text>
</comment>
<name>A0A5B7GX11_PORTR</name>
<evidence type="ECO:0000313" key="2">
    <source>
        <dbReference type="Proteomes" id="UP000324222"/>
    </source>
</evidence>
<sequence length="61" mass="6635">MEERLWNVLASIVPLLLPIPPHSTSPLQLQPSPASVSKENGKRTLDTLGLDCLRWAGSGDK</sequence>
<keyword evidence="2" id="KW-1185">Reference proteome</keyword>
<reference evidence="1 2" key="1">
    <citation type="submission" date="2019-05" db="EMBL/GenBank/DDBJ databases">
        <title>Another draft genome of Portunus trituberculatus and its Hox gene families provides insights of decapod evolution.</title>
        <authorList>
            <person name="Jeong J.-H."/>
            <person name="Song I."/>
            <person name="Kim S."/>
            <person name="Choi T."/>
            <person name="Kim D."/>
            <person name="Ryu S."/>
            <person name="Kim W."/>
        </authorList>
    </citation>
    <scope>NUCLEOTIDE SEQUENCE [LARGE SCALE GENOMIC DNA]</scope>
    <source>
        <tissue evidence="1">Muscle</tissue>
    </source>
</reference>
<protein>
    <submittedName>
        <fullName evidence="1">Uncharacterized protein</fullName>
    </submittedName>
</protein>
<organism evidence="1 2">
    <name type="scientific">Portunus trituberculatus</name>
    <name type="common">Swimming crab</name>
    <name type="synonym">Neptunus trituberculatus</name>
    <dbReference type="NCBI Taxonomy" id="210409"/>
    <lineage>
        <taxon>Eukaryota</taxon>
        <taxon>Metazoa</taxon>
        <taxon>Ecdysozoa</taxon>
        <taxon>Arthropoda</taxon>
        <taxon>Crustacea</taxon>
        <taxon>Multicrustacea</taxon>
        <taxon>Malacostraca</taxon>
        <taxon>Eumalacostraca</taxon>
        <taxon>Eucarida</taxon>
        <taxon>Decapoda</taxon>
        <taxon>Pleocyemata</taxon>
        <taxon>Brachyura</taxon>
        <taxon>Eubrachyura</taxon>
        <taxon>Portunoidea</taxon>
        <taxon>Portunidae</taxon>
        <taxon>Portuninae</taxon>
        <taxon>Portunus</taxon>
    </lineage>
</organism>
<dbReference type="Proteomes" id="UP000324222">
    <property type="component" value="Unassembled WGS sequence"/>
</dbReference>
<gene>
    <name evidence="1" type="ORF">E2C01_055982</name>
</gene>
<proteinExistence type="predicted"/>
<dbReference type="AlphaFoldDB" id="A0A5B7GX11"/>
<accession>A0A5B7GX11</accession>